<dbReference type="EMBL" id="CP009511">
    <property type="protein sequence ID" value="AKB61424.1"/>
    <property type="molecule type" value="Genomic_DNA"/>
</dbReference>
<dbReference type="RefSeq" id="WP_048043209.1">
    <property type="nucleotide sequence ID" value="NZ_CP009511.1"/>
</dbReference>
<reference evidence="1 2" key="1">
    <citation type="submission" date="2014-07" db="EMBL/GenBank/DDBJ databases">
        <title>Methanogenic archaea and the global carbon cycle.</title>
        <authorList>
            <person name="Henriksen J.R."/>
            <person name="Luke J."/>
            <person name="Reinhart S."/>
            <person name="Benedict M.N."/>
            <person name="Youngblut N.D."/>
            <person name="Metcalf M.E."/>
            <person name="Whitaker R.J."/>
            <person name="Metcalf W.W."/>
        </authorList>
    </citation>
    <scope>NUCLEOTIDE SEQUENCE [LARGE SCALE GENOMIC DNA]</scope>
    <source>
        <strain evidence="1 2">SarPi</strain>
    </source>
</reference>
<sequence length="208" mass="24285">MESEDKMIKKKMISDLMKEENLKNFYKYLYFNDFYNCNVKGNNIGGYNGGIPDELVKKILNEVNNTDVGNPKIRRRKLFDLVTKRRCLMIYNGTSVQIPKFNYRRYPNSSTIFITSFIPSGFTSDSKGVVTLSIDVVPRFDINMLNVTLKKSIMSVLFDSFNYVIYSPDKRFSYELSQRGITLVTPKDIGLEVKFSDYSDIRHFARRY</sequence>
<name>A0A0E3RC00_METMZ</name>
<accession>A0A0E3RC00</accession>
<evidence type="ECO:0000313" key="1">
    <source>
        <dbReference type="EMBL" id="AKB61424.1"/>
    </source>
</evidence>
<protein>
    <submittedName>
        <fullName evidence="1">Uncharacterized protein</fullName>
    </submittedName>
</protein>
<dbReference type="GeneID" id="24864631"/>
<gene>
    <name evidence="1" type="ORF">MSMAP_1439</name>
</gene>
<dbReference type="HOGENOM" id="CLU_1318550_0_0_2"/>
<organism evidence="1 2">
    <name type="scientific">Methanosarcina mazei SarPi</name>
    <dbReference type="NCBI Taxonomy" id="1434115"/>
    <lineage>
        <taxon>Archaea</taxon>
        <taxon>Methanobacteriati</taxon>
        <taxon>Methanobacteriota</taxon>
        <taxon>Stenosarchaea group</taxon>
        <taxon>Methanomicrobia</taxon>
        <taxon>Methanosarcinales</taxon>
        <taxon>Methanosarcinaceae</taxon>
        <taxon>Methanosarcina</taxon>
    </lineage>
</organism>
<proteinExistence type="predicted"/>
<dbReference type="AlphaFoldDB" id="A0A0E3RC00"/>
<evidence type="ECO:0000313" key="2">
    <source>
        <dbReference type="Proteomes" id="UP000033116"/>
    </source>
</evidence>
<dbReference type="PATRIC" id="fig|1434115.4.peg.1830"/>
<dbReference type="Proteomes" id="UP000033116">
    <property type="component" value="Chromosome"/>
</dbReference>